<evidence type="ECO:0000313" key="1">
    <source>
        <dbReference type="EMBL" id="EME36526.1"/>
    </source>
</evidence>
<dbReference type="EMBL" id="ANHZ02000013">
    <property type="protein sequence ID" value="EME36526.1"/>
    <property type="molecule type" value="Genomic_DNA"/>
</dbReference>
<accession>M2XBT9</accession>
<evidence type="ECO:0000313" key="2">
    <source>
        <dbReference type="Proteomes" id="UP000009877"/>
    </source>
</evidence>
<protein>
    <submittedName>
        <fullName evidence="1">Uncharacterized protein</fullName>
    </submittedName>
</protein>
<sequence length="48" mass="5816">MPPVKAYDTTRVRRCLRRHEYTARIARIGMNSSERPGRRRRVVERTIF</sequence>
<keyword evidence="2" id="KW-1185">Reference proteome</keyword>
<comment type="caution">
    <text evidence="1">The sequence shown here is derived from an EMBL/GenBank/DDBJ whole genome shotgun (WGS) entry which is preliminary data.</text>
</comment>
<name>M2XBT9_9MICC</name>
<reference evidence="1 2" key="1">
    <citation type="journal article" date="2014" name="Genome Announc.">
        <title>Draft Genome Sequence of Kocuria palustris PEL.</title>
        <authorList>
            <person name="Sharma G."/>
            <person name="Khatri I."/>
            <person name="Subramanian S."/>
        </authorList>
    </citation>
    <scope>NUCLEOTIDE SEQUENCE [LARGE SCALE GENOMIC DNA]</scope>
    <source>
        <strain evidence="1 2">PEL</strain>
    </source>
</reference>
<dbReference type="Proteomes" id="UP000009877">
    <property type="component" value="Unassembled WGS sequence"/>
</dbReference>
<gene>
    <name evidence="1" type="ORF">C884_00374</name>
</gene>
<dbReference type="AlphaFoldDB" id="M2XBT9"/>
<organism evidence="1 2">
    <name type="scientific">Kocuria palustris PEL</name>
    <dbReference type="NCBI Taxonomy" id="1236550"/>
    <lineage>
        <taxon>Bacteria</taxon>
        <taxon>Bacillati</taxon>
        <taxon>Actinomycetota</taxon>
        <taxon>Actinomycetes</taxon>
        <taxon>Micrococcales</taxon>
        <taxon>Micrococcaceae</taxon>
        <taxon>Kocuria</taxon>
    </lineage>
</organism>
<proteinExistence type="predicted"/>